<dbReference type="InterPro" id="IPR008927">
    <property type="entry name" value="6-PGluconate_DH-like_C_sf"/>
</dbReference>
<keyword evidence="4" id="KW-0560">Oxidoreductase</keyword>
<dbReference type="InterPro" id="IPR000669">
    <property type="entry name" value="Mannitol_DH"/>
</dbReference>
<reference evidence="8 9" key="1">
    <citation type="submission" date="2024-09" db="EMBL/GenBank/DDBJ databases">
        <authorList>
            <person name="Sun Q."/>
            <person name="Mori K."/>
        </authorList>
    </citation>
    <scope>NUCLEOTIDE SEQUENCE [LARGE SCALE GENOMIC DNA]</scope>
    <source>
        <strain evidence="8 9">TISTR 1856</strain>
    </source>
</reference>
<dbReference type="Pfam" id="PF01232">
    <property type="entry name" value="Mannitol_dh"/>
    <property type="match status" value="1"/>
</dbReference>
<organism evidence="8 9">
    <name type="scientific">Kineococcus gynurae</name>
    <dbReference type="NCBI Taxonomy" id="452979"/>
    <lineage>
        <taxon>Bacteria</taxon>
        <taxon>Bacillati</taxon>
        <taxon>Actinomycetota</taxon>
        <taxon>Actinomycetes</taxon>
        <taxon>Kineosporiales</taxon>
        <taxon>Kineosporiaceae</taxon>
        <taxon>Kineococcus</taxon>
    </lineage>
</organism>
<evidence type="ECO:0000313" key="8">
    <source>
        <dbReference type="EMBL" id="MFB9375666.1"/>
    </source>
</evidence>
<dbReference type="InterPro" id="IPR013131">
    <property type="entry name" value="Mannitol_DH_N"/>
</dbReference>
<dbReference type="GO" id="GO:0016301">
    <property type="term" value="F:kinase activity"/>
    <property type="evidence" value="ECO:0007669"/>
    <property type="project" value="UniProtKB-KW"/>
</dbReference>
<protein>
    <recommendedName>
        <fullName evidence="3">Mannitol-1-phosphate 5-dehydrogenase</fullName>
        <ecNumber evidence="2">1.1.1.17</ecNumber>
    </recommendedName>
</protein>
<dbReference type="PROSITE" id="PS00974">
    <property type="entry name" value="MANNITOL_DHGENASE"/>
    <property type="match status" value="1"/>
</dbReference>
<dbReference type="Gene3D" id="3.40.50.300">
    <property type="entry name" value="P-loop containing nucleotide triphosphate hydrolases"/>
    <property type="match status" value="1"/>
</dbReference>
<evidence type="ECO:0000256" key="6">
    <source>
        <dbReference type="ARBA" id="ARBA00048615"/>
    </source>
</evidence>
<keyword evidence="5" id="KW-0520">NAD</keyword>
<dbReference type="InterPro" id="IPR003593">
    <property type="entry name" value="AAA+_ATPase"/>
</dbReference>
<dbReference type="Gene3D" id="3.40.50.720">
    <property type="entry name" value="NAD(P)-binding Rossmann-like Domain"/>
    <property type="match status" value="1"/>
</dbReference>
<comment type="similarity">
    <text evidence="1">Belongs to the mannitol dehydrogenase family.</text>
</comment>
<evidence type="ECO:0000313" key="9">
    <source>
        <dbReference type="Proteomes" id="UP001589748"/>
    </source>
</evidence>
<gene>
    <name evidence="8" type="ORF">ACFFVI_01665</name>
</gene>
<keyword evidence="8" id="KW-0808">Transferase</keyword>
<dbReference type="PANTHER" id="PTHR43362:SF1">
    <property type="entry name" value="MANNITOL DEHYDROGENASE 2-RELATED"/>
    <property type="match status" value="1"/>
</dbReference>
<dbReference type="InterPro" id="IPR006083">
    <property type="entry name" value="PRK/URK"/>
</dbReference>
<dbReference type="SUPFAM" id="SSF51735">
    <property type="entry name" value="NAD(P)-binding Rossmann-fold domains"/>
    <property type="match status" value="1"/>
</dbReference>
<accession>A0ABV5LNK4</accession>
<proteinExistence type="inferred from homology"/>
<evidence type="ECO:0000259" key="7">
    <source>
        <dbReference type="SMART" id="SM00382"/>
    </source>
</evidence>
<dbReference type="InterPro" id="IPR027417">
    <property type="entry name" value="P-loop_NTPase"/>
</dbReference>
<dbReference type="SUPFAM" id="SSF48179">
    <property type="entry name" value="6-phosphogluconate dehydrogenase C-terminal domain-like"/>
    <property type="match status" value="1"/>
</dbReference>
<dbReference type="InterPro" id="IPR013118">
    <property type="entry name" value="Mannitol_DH_C"/>
</dbReference>
<dbReference type="NCBIfam" id="NF006743">
    <property type="entry name" value="PRK09270.1-2"/>
    <property type="match status" value="1"/>
</dbReference>
<dbReference type="Gene3D" id="1.10.1040.10">
    <property type="entry name" value="N-(1-d-carboxylethyl)-l-norvaline Dehydrogenase, domain 2"/>
    <property type="match status" value="1"/>
</dbReference>
<dbReference type="PANTHER" id="PTHR43362">
    <property type="entry name" value="MANNITOL DEHYDROGENASE DSF1-RELATED"/>
    <property type="match status" value="1"/>
</dbReference>
<dbReference type="SUPFAM" id="SSF52540">
    <property type="entry name" value="P-loop containing nucleoside triphosphate hydrolases"/>
    <property type="match status" value="1"/>
</dbReference>
<comment type="catalytic activity">
    <reaction evidence="6">
        <text>D-mannitol 1-phosphate + NAD(+) = beta-D-fructose 6-phosphate + NADH + H(+)</text>
        <dbReference type="Rhea" id="RHEA:19661"/>
        <dbReference type="ChEBI" id="CHEBI:15378"/>
        <dbReference type="ChEBI" id="CHEBI:57540"/>
        <dbReference type="ChEBI" id="CHEBI:57634"/>
        <dbReference type="ChEBI" id="CHEBI:57945"/>
        <dbReference type="ChEBI" id="CHEBI:61381"/>
        <dbReference type="EC" id="1.1.1.17"/>
    </reaction>
</comment>
<dbReference type="EC" id="1.1.1.17" evidence="2"/>
<dbReference type="SMART" id="SM00382">
    <property type="entry name" value="AAA"/>
    <property type="match status" value="1"/>
</dbReference>
<dbReference type="Proteomes" id="UP001589748">
    <property type="component" value="Unassembled WGS sequence"/>
</dbReference>
<sequence length="699" mass="75324">MTVTPEDLVRRARDLQASGGRRLIGITGAPGAGKSTVCAALADALGDDVVIVGMDGFHLANVELDRLGRRGRKGAPDTFDVAGYVALLRRIRAQQSGTVYAPVFDRGLDEAVAGAQAVPADVALVVTEGNYLLLDDHGWGEVREQLDEVWFLDVDAGERERRLTARRASFGDHGETALAWIRDVDLPNGLRVEQTRERADLVLALRPRLDLTVPGTDPTHPALPAYDRSAVRTGIVHLGVGAFHRAHQAMFFDRVLAAGHPEWGICGVGLLPGDARTRDVLRAQDHLFTSLTLDDAGRSEARVIGSLHRYLFAPDDPEAVLAELAAPGTRIVSLTITEGGYNVDDATGEFRPVDAEVLADLEAAGRGGSWTPRSALGFLTLALQRRRAGGTVPFTVVSCDNLPGNGTFCRSALVGFASRVNPELAAWIAAEVAFPNSMVDRITPATTPEVATVLHDRHGIVDAWPVRSEVFVQWVLEDTFPAGRPPLQDVGVQVVADVEPYELMKLRLLNASHQVMGYLGQLDGAEMVHEVCLDPGFREFLRAWMDREARPTLPPVPGIDLDDYCSTLLARFGNRAIADTLARQVADASDRIPTFVLPVVRDRIAAGVVPPVAALVVAGWSVWLERRWAAGEAVPDRRHDRLVAAIAAEHQTPGGFVAALPEVFADLSTHEGFRAAVARARAELTELGTRGAMAAALAR</sequence>
<keyword evidence="9" id="KW-1185">Reference proteome</keyword>
<dbReference type="InterPro" id="IPR023027">
    <property type="entry name" value="Mannitol_DH_CS"/>
</dbReference>
<name>A0ABV5LNK4_9ACTN</name>
<dbReference type="InterPro" id="IPR050988">
    <property type="entry name" value="Mannitol_DH/Oxidoreductase"/>
</dbReference>
<evidence type="ECO:0000256" key="5">
    <source>
        <dbReference type="ARBA" id="ARBA00023027"/>
    </source>
</evidence>
<evidence type="ECO:0000256" key="2">
    <source>
        <dbReference type="ARBA" id="ARBA00012939"/>
    </source>
</evidence>
<feature type="domain" description="AAA+ ATPase" evidence="7">
    <location>
        <begin position="20"/>
        <end position="293"/>
    </location>
</feature>
<dbReference type="InterPro" id="IPR036291">
    <property type="entry name" value="NAD(P)-bd_dom_sf"/>
</dbReference>
<dbReference type="EMBL" id="JBHMDM010000001">
    <property type="protein sequence ID" value="MFB9375666.1"/>
    <property type="molecule type" value="Genomic_DNA"/>
</dbReference>
<dbReference type="Pfam" id="PF08125">
    <property type="entry name" value="Mannitol_dh_C"/>
    <property type="match status" value="1"/>
</dbReference>
<evidence type="ECO:0000256" key="3">
    <source>
        <dbReference type="ARBA" id="ARBA00016219"/>
    </source>
</evidence>
<evidence type="ECO:0000256" key="1">
    <source>
        <dbReference type="ARBA" id="ARBA00006541"/>
    </source>
</evidence>
<comment type="caution">
    <text evidence="8">The sequence shown here is derived from an EMBL/GenBank/DDBJ whole genome shotgun (WGS) entry which is preliminary data.</text>
</comment>
<keyword evidence="8" id="KW-0418">Kinase</keyword>
<evidence type="ECO:0000256" key="4">
    <source>
        <dbReference type="ARBA" id="ARBA00023002"/>
    </source>
</evidence>
<dbReference type="PRINTS" id="PR00084">
    <property type="entry name" value="MTLDHDRGNASE"/>
</dbReference>
<dbReference type="RefSeq" id="WP_380140124.1">
    <property type="nucleotide sequence ID" value="NZ_JBHLUI010000012.1"/>
</dbReference>
<dbReference type="InterPro" id="IPR013328">
    <property type="entry name" value="6PGD_dom2"/>
</dbReference>
<dbReference type="Pfam" id="PF00485">
    <property type="entry name" value="PRK"/>
    <property type="match status" value="1"/>
</dbReference>